<accession>A0ABT1E3D9</accession>
<evidence type="ECO:0000259" key="3">
    <source>
        <dbReference type="PROSITE" id="PS50801"/>
    </source>
</evidence>
<proteinExistence type="inferred from homology"/>
<dbReference type="PANTHER" id="PTHR33495">
    <property type="entry name" value="ANTI-SIGMA FACTOR ANTAGONIST TM_1081-RELATED-RELATED"/>
    <property type="match status" value="1"/>
</dbReference>
<dbReference type="Pfam" id="PF01740">
    <property type="entry name" value="STAS"/>
    <property type="match status" value="1"/>
</dbReference>
<dbReference type="SUPFAM" id="SSF52091">
    <property type="entry name" value="SpoIIaa-like"/>
    <property type="match status" value="1"/>
</dbReference>
<dbReference type="NCBIfam" id="TIGR00377">
    <property type="entry name" value="ant_ant_sig"/>
    <property type="match status" value="1"/>
</dbReference>
<dbReference type="RefSeq" id="WP_253243662.1">
    <property type="nucleotide sequence ID" value="NZ_JAMYJR010000062.1"/>
</dbReference>
<protein>
    <recommendedName>
        <fullName evidence="2">Anti-sigma factor antagonist</fullName>
    </recommendedName>
</protein>
<feature type="domain" description="STAS" evidence="3">
    <location>
        <begin position="78"/>
        <end position="186"/>
    </location>
</feature>
<dbReference type="PANTHER" id="PTHR33495:SF2">
    <property type="entry name" value="ANTI-SIGMA FACTOR ANTAGONIST TM_1081-RELATED"/>
    <property type="match status" value="1"/>
</dbReference>
<name>A0ABT1E3D9_9ACTN</name>
<dbReference type="EMBL" id="JAMYJR010000062">
    <property type="protein sequence ID" value="MCO8277652.1"/>
    <property type="molecule type" value="Genomic_DNA"/>
</dbReference>
<evidence type="ECO:0000256" key="2">
    <source>
        <dbReference type="RuleBase" id="RU003749"/>
    </source>
</evidence>
<dbReference type="InterPro" id="IPR036513">
    <property type="entry name" value="STAS_dom_sf"/>
</dbReference>
<evidence type="ECO:0000313" key="4">
    <source>
        <dbReference type="EMBL" id="MCO8277652.1"/>
    </source>
</evidence>
<sequence>MTVVPAGNRAALLICNRCGAEETAANTSHHSDLVWPMVAQMGWTGSAFPTGSHNCPACSGPAEPADHAPDPVVRTHGASYAVRRGEDATFVTPLTDFDAALAEVLREDLMLAAENRRYLIVDLHSVGFIDSTALGLLVRARQEVRRHGGRLGLVAPSRFVRTVLHTMRLDAAFPCYPDQGAALRGMRATDGQEDDLPDDTRL</sequence>
<organism evidence="4 5">
    <name type="scientific">Paractinoplanes aksuensis</name>
    <dbReference type="NCBI Taxonomy" id="2939490"/>
    <lineage>
        <taxon>Bacteria</taxon>
        <taxon>Bacillati</taxon>
        <taxon>Actinomycetota</taxon>
        <taxon>Actinomycetes</taxon>
        <taxon>Micromonosporales</taxon>
        <taxon>Micromonosporaceae</taxon>
        <taxon>Paractinoplanes</taxon>
    </lineage>
</organism>
<dbReference type="InterPro" id="IPR002645">
    <property type="entry name" value="STAS_dom"/>
</dbReference>
<comment type="similarity">
    <text evidence="1 2">Belongs to the anti-sigma-factor antagonist family.</text>
</comment>
<dbReference type="Gene3D" id="3.30.750.24">
    <property type="entry name" value="STAS domain"/>
    <property type="match status" value="1"/>
</dbReference>
<evidence type="ECO:0000256" key="1">
    <source>
        <dbReference type="ARBA" id="ARBA00009013"/>
    </source>
</evidence>
<dbReference type="CDD" id="cd07043">
    <property type="entry name" value="STAS_anti-anti-sigma_factors"/>
    <property type="match status" value="1"/>
</dbReference>
<dbReference type="Proteomes" id="UP001523369">
    <property type="component" value="Unassembled WGS sequence"/>
</dbReference>
<keyword evidence="5" id="KW-1185">Reference proteome</keyword>
<dbReference type="InterPro" id="IPR003658">
    <property type="entry name" value="Anti-sigma_ant"/>
</dbReference>
<gene>
    <name evidence="4" type="ORF">M1L60_44455</name>
</gene>
<reference evidence="4 5" key="1">
    <citation type="submission" date="2022-06" db="EMBL/GenBank/DDBJ databases">
        <title>New Species of the Genus Actinoplanes, ActinopZanes ferrugineus.</title>
        <authorList>
            <person name="Ding P."/>
        </authorList>
    </citation>
    <scope>NUCLEOTIDE SEQUENCE [LARGE SCALE GENOMIC DNA]</scope>
    <source>
        <strain evidence="4 5">TRM88003</strain>
    </source>
</reference>
<comment type="caution">
    <text evidence="4">The sequence shown here is derived from an EMBL/GenBank/DDBJ whole genome shotgun (WGS) entry which is preliminary data.</text>
</comment>
<dbReference type="PROSITE" id="PS50801">
    <property type="entry name" value="STAS"/>
    <property type="match status" value="1"/>
</dbReference>
<evidence type="ECO:0000313" key="5">
    <source>
        <dbReference type="Proteomes" id="UP001523369"/>
    </source>
</evidence>